<evidence type="ECO:0000256" key="1">
    <source>
        <dbReference type="ARBA" id="ARBA00001917"/>
    </source>
</evidence>
<dbReference type="AlphaFoldDB" id="A0A369TEC7"/>
<evidence type="ECO:0000313" key="6">
    <source>
        <dbReference type="Proteomes" id="UP000253941"/>
    </source>
</evidence>
<protein>
    <submittedName>
        <fullName evidence="5">Protoporphyrinogen oxidase</fullName>
    </submittedName>
</protein>
<dbReference type="GO" id="GO:0006783">
    <property type="term" value="P:heme biosynthetic process"/>
    <property type="evidence" value="ECO:0007669"/>
    <property type="project" value="TreeGrafter"/>
</dbReference>
<evidence type="ECO:0000256" key="3">
    <source>
        <dbReference type="ARBA" id="ARBA00022643"/>
    </source>
</evidence>
<keyword evidence="6" id="KW-1185">Reference proteome</keyword>
<dbReference type="PANTHER" id="PTHR38030">
    <property type="entry name" value="PROTOPORPHYRINOGEN IX DEHYDROGENASE [MENAQUINONE]"/>
    <property type="match status" value="1"/>
</dbReference>
<keyword evidence="3" id="KW-0288">FMN</keyword>
<dbReference type="Pfam" id="PF12724">
    <property type="entry name" value="Flavodoxin_5"/>
    <property type="match status" value="1"/>
</dbReference>
<dbReference type="GO" id="GO:0009055">
    <property type="term" value="F:electron transfer activity"/>
    <property type="evidence" value="ECO:0007669"/>
    <property type="project" value="InterPro"/>
</dbReference>
<reference evidence="5 6" key="1">
    <citation type="submission" date="2018-07" db="EMBL/GenBank/DDBJ databases">
        <title>Venubactetium sediminum gen. nov., sp. nov., isolated from a marine solar saltern.</title>
        <authorList>
            <person name="Wang S."/>
        </authorList>
    </citation>
    <scope>NUCLEOTIDE SEQUENCE [LARGE SCALE GENOMIC DNA]</scope>
    <source>
        <strain evidence="5 6">WD2A32</strain>
    </source>
</reference>
<keyword evidence="2" id="KW-0285">Flavoprotein</keyword>
<accession>A0A369TEC7</accession>
<evidence type="ECO:0000256" key="2">
    <source>
        <dbReference type="ARBA" id="ARBA00022630"/>
    </source>
</evidence>
<evidence type="ECO:0000313" key="5">
    <source>
        <dbReference type="EMBL" id="RDD63701.1"/>
    </source>
</evidence>
<dbReference type="RefSeq" id="WP_114580214.1">
    <property type="nucleotide sequence ID" value="NZ_QPMH01000001.1"/>
</dbReference>
<name>A0A369TEC7_9PROT</name>
<dbReference type="InterPro" id="IPR026816">
    <property type="entry name" value="Flavodoxin_dom"/>
</dbReference>
<organism evidence="5 6">
    <name type="scientific">Ferruginivarius sediminum</name>
    <dbReference type="NCBI Taxonomy" id="2661937"/>
    <lineage>
        <taxon>Bacteria</taxon>
        <taxon>Pseudomonadati</taxon>
        <taxon>Pseudomonadota</taxon>
        <taxon>Alphaproteobacteria</taxon>
        <taxon>Rhodospirillales</taxon>
        <taxon>Rhodospirillaceae</taxon>
        <taxon>Ferruginivarius</taxon>
    </lineage>
</organism>
<dbReference type="PROSITE" id="PS50902">
    <property type="entry name" value="FLAVODOXIN_LIKE"/>
    <property type="match status" value="1"/>
</dbReference>
<dbReference type="GO" id="GO:0010181">
    <property type="term" value="F:FMN binding"/>
    <property type="evidence" value="ECO:0007669"/>
    <property type="project" value="InterPro"/>
</dbReference>
<dbReference type="SUPFAM" id="SSF52218">
    <property type="entry name" value="Flavoproteins"/>
    <property type="match status" value="1"/>
</dbReference>
<gene>
    <name evidence="5" type="ORF">DRB17_00525</name>
</gene>
<dbReference type="InterPro" id="IPR001226">
    <property type="entry name" value="Flavodoxin_CS"/>
</dbReference>
<feature type="domain" description="Flavodoxin-like" evidence="4">
    <location>
        <begin position="4"/>
        <end position="145"/>
    </location>
</feature>
<dbReference type="InterPro" id="IPR029039">
    <property type="entry name" value="Flavoprotein-like_sf"/>
</dbReference>
<dbReference type="PROSITE" id="PS00201">
    <property type="entry name" value="FLAVODOXIN"/>
    <property type="match status" value="1"/>
</dbReference>
<proteinExistence type="predicted"/>
<dbReference type="Gene3D" id="3.40.50.360">
    <property type="match status" value="1"/>
</dbReference>
<dbReference type="Proteomes" id="UP000253941">
    <property type="component" value="Unassembled WGS sequence"/>
</dbReference>
<sequence length="183" mass="20174">MARVLIVYGTTEGQTRKIAQFLGDFIAEKGQEARVLDSTDLPADLDIGAYDAVIAAASLHIGRHQTSIVHFVHDHAAELNAKPTAFLSVSLCAASDDPDDLHDARKCVDRFLADTGWRPTRIELVAGAFRYTQYDFFKRWAMKLIARRKGAPSDTSQDYELTDWAALRAFAGTFLDELPASAA</sequence>
<dbReference type="EMBL" id="QPMH01000001">
    <property type="protein sequence ID" value="RDD63701.1"/>
    <property type="molecule type" value="Genomic_DNA"/>
</dbReference>
<dbReference type="GO" id="GO:0070819">
    <property type="term" value="F:menaquinone-dependent protoporphyrinogen oxidase activity"/>
    <property type="evidence" value="ECO:0007669"/>
    <property type="project" value="TreeGrafter"/>
</dbReference>
<evidence type="ECO:0000259" key="4">
    <source>
        <dbReference type="PROSITE" id="PS50902"/>
    </source>
</evidence>
<comment type="cofactor">
    <cofactor evidence="1">
        <name>FMN</name>
        <dbReference type="ChEBI" id="CHEBI:58210"/>
    </cofactor>
</comment>
<comment type="caution">
    <text evidence="5">The sequence shown here is derived from an EMBL/GenBank/DDBJ whole genome shotgun (WGS) entry which is preliminary data.</text>
</comment>
<dbReference type="InterPro" id="IPR052200">
    <property type="entry name" value="Protoporphyrinogen_IX_DH"/>
</dbReference>
<dbReference type="InterPro" id="IPR008254">
    <property type="entry name" value="Flavodoxin/NO_synth"/>
</dbReference>
<dbReference type="PANTHER" id="PTHR38030:SF2">
    <property type="entry name" value="PROTOPORPHYRINOGEN IX DEHYDROGENASE [QUINONE]"/>
    <property type="match status" value="1"/>
</dbReference>